<dbReference type="EMBL" id="DRSQ01000094">
    <property type="protein sequence ID" value="HHE31896.1"/>
    <property type="molecule type" value="Genomic_DNA"/>
</dbReference>
<comment type="caution">
    <text evidence="1">The sequence shown here is derived from an EMBL/GenBank/DDBJ whole genome shotgun (WGS) entry which is preliminary data.</text>
</comment>
<proteinExistence type="predicted"/>
<reference evidence="1" key="1">
    <citation type="journal article" date="2020" name="mSystems">
        <title>Genome- and Community-Level Interaction Insights into Carbon Utilization and Element Cycling Functions of Hydrothermarchaeota in Hydrothermal Sediment.</title>
        <authorList>
            <person name="Zhou Z."/>
            <person name="Liu Y."/>
            <person name="Xu W."/>
            <person name="Pan J."/>
            <person name="Luo Z.H."/>
            <person name="Li M."/>
        </authorList>
    </citation>
    <scope>NUCLEOTIDE SEQUENCE [LARGE SCALE GENOMIC DNA]</scope>
    <source>
        <strain evidence="1">HyVt-633</strain>
    </source>
</reference>
<accession>A0A7C5DDT5</accession>
<evidence type="ECO:0000313" key="1">
    <source>
        <dbReference type="EMBL" id="HHE31896.1"/>
    </source>
</evidence>
<gene>
    <name evidence="1" type="ORF">ENL07_04535</name>
</gene>
<dbReference type="AlphaFoldDB" id="A0A7C5DDT5"/>
<organism evidence="1">
    <name type="scientific">Chlorobaculum parvum</name>
    <dbReference type="NCBI Taxonomy" id="274539"/>
    <lineage>
        <taxon>Bacteria</taxon>
        <taxon>Pseudomonadati</taxon>
        <taxon>Chlorobiota</taxon>
        <taxon>Chlorobiia</taxon>
        <taxon>Chlorobiales</taxon>
        <taxon>Chlorobiaceae</taxon>
        <taxon>Chlorobaculum</taxon>
    </lineage>
</organism>
<dbReference type="Proteomes" id="UP000886058">
    <property type="component" value="Unassembled WGS sequence"/>
</dbReference>
<name>A0A7C5DDT5_9CHLB</name>
<sequence>MSSIEFLRELYEEYSEWYLSMAEENGILPRSMSGIDAAGKQFIYLTDGLTLQPMARNKYLRYVLDEHQSVAYAYGGLALRGDSDLGQIEEVLDVVAADANQYVMGHWQVIRGEGNKVTGLHAMGVREGDDPEKHPASWYLAGALRFSDAEKQKYGTLWAEAQPKVMFNDRNAAE</sequence>
<protein>
    <submittedName>
        <fullName evidence="1">Uncharacterized protein</fullName>
    </submittedName>
</protein>